<dbReference type="InterPro" id="IPR050369">
    <property type="entry name" value="RBOH/FRE"/>
</dbReference>
<organism evidence="6 7">
    <name type="scientific">Rotaria magnacalcarata</name>
    <dbReference type="NCBI Taxonomy" id="392030"/>
    <lineage>
        <taxon>Eukaryota</taxon>
        <taxon>Metazoa</taxon>
        <taxon>Spiralia</taxon>
        <taxon>Gnathifera</taxon>
        <taxon>Rotifera</taxon>
        <taxon>Eurotatoria</taxon>
        <taxon>Bdelloidea</taxon>
        <taxon>Philodinida</taxon>
        <taxon>Philodinidae</taxon>
        <taxon>Rotaria</taxon>
    </lineage>
</organism>
<feature type="transmembrane region" description="Helical" evidence="3">
    <location>
        <begin position="209"/>
        <end position="229"/>
    </location>
</feature>
<evidence type="ECO:0000313" key="7">
    <source>
        <dbReference type="Proteomes" id="UP000663824"/>
    </source>
</evidence>
<evidence type="ECO:0000256" key="2">
    <source>
        <dbReference type="ARBA" id="ARBA00049908"/>
    </source>
</evidence>
<reference evidence="6" key="1">
    <citation type="submission" date="2021-02" db="EMBL/GenBank/DDBJ databases">
        <authorList>
            <person name="Nowell W R."/>
        </authorList>
    </citation>
    <scope>NUCLEOTIDE SEQUENCE</scope>
</reference>
<evidence type="ECO:0000259" key="4">
    <source>
        <dbReference type="Pfam" id="PF08022"/>
    </source>
</evidence>
<keyword evidence="3" id="KW-1133">Transmembrane helix</keyword>
<dbReference type="Gene3D" id="2.40.30.10">
    <property type="entry name" value="Translation factors"/>
    <property type="match status" value="1"/>
</dbReference>
<dbReference type="PRINTS" id="PR00466">
    <property type="entry name" value="GP91PHOX"/>
</dbReference>
<feature type="domain" description="FAD-binding 8" evidence="4">
    <location>
        <begin position="237"/>
        <end position="344"/>
    </location>
</feature>
<evidence type="ECO:0008006" key="8">
    <source>
        <dbReference type="Google" id="ProtNLM"/>
    </source>
</evidence>
<dbReference type="PANTHER" id="PTHR11972:SF58">
    <property type="entry name" value="NADPH OXIDASE 5"/>
    <property type="match status" value="1"/>
</dbReference>
<keyword evidence="1" id="KW-0560">Oxidoreductase</keyword>
<dbReference type="SUPFAM" id="SSF63380">
    <property type="entry name" value="Riboflavin synthase domain-like"/>
    <property type="match status" value="1"/>
</dbReference>
<dbReference type="InterPro" id="IPR013121">
    <property type="entry name" value="Fe_red_NAD-bd_6"/>
</dbReference>
<dbReference type="InterPro" id="IPR000778">
    <property type="entry name" value="Cyt_b245_heavy_chain"/>
</dbReference>
<accession>A0A817AFK8</accession>
<dbReference type="InterPro" id="IPR013112">
    <property type="entry name" value="FAD-bd_8"/>
</dbReference>
<evidence type="ECO:0000256" key="3">
    <source>
        <dbReference type="SAM" id="Phobius"/>
    </source>
</evidence>
<evidence type="ECO:0000256" key="1">
    <source>
        <dbReference type="ARBA" id="ARBA00023002"/>
    </source>
</evidence>
<dbReference type="GO" id="GO:0042554">
    <property type="term" value="P:superoxide anion generation"/>
    <property type="evidence" value="ECO:0007669"/>
    <property type="project" value="TreeGrafter"/>
</dbReference>
<dbReference type="GO" id="GO:0006952">
    <property type="term" value="P:defense response"/>
    <property type="evidence" value="ECO:0007669"/>
    <property type="project" value="TreeGrafter"/>
</dbReference>
<dbReference type="Gene3D" id="3.40.50.80">
    <property type="entry name" value="Nucleotide-binding domain of ferredoxin-NADP reductase (FNR) module"/>
    <property type="match status" value="1"/>
</dbReference>
<dbReference type="InterPro" id="IPR039261">
    <property type="entry name" value="FNR_nucleotide-bd"/>
</dbReference>
<dbReference type="Proteomes" id="UP000663824">
    <property type="component" value="Unassembled WGS sequence"/>
</dbReference>
<comment type="caution">
    <text evidence="6">The sequence shown here is derived from an EMBL/GenBank/DDBJ whole genome shotgun (WGS) entry which is preliminary data.</text>
</comment>
<keyword evidence="3" id="KW-0812">Transmembrane</keyword>
<gene>
    <name evidence="6" type="ORF">MBJ925_LOCUS38444</name>
</gene>
<dbReference type="AlphaFoldDB" id="A0A817AFK8"/>
<protein>
    <recommendedName>
        <fullName evidence="8">NADPH oxidase 5</fullName>
    </recommendedName>
</protein>
<dbReference type="InterPro" id="IPR017938">
    <property type="entry name" value="Riboflavin_synthase-like_b-brl"/>
</dbReference>
<name>A0A817AFK8_9BILA</name>
<dbReference type="PANTHER" id="PTHR11972">
    <property type="entry name" value="NADPH OXIDASE"/>
    <property type="match status" value="1"/>
</dbReference>
<comment type="catalytic activity">
    <reaction evidence="2">
        <text>NADPH + 2 O2 = 2 superoxide + NADP(+) + H(+)</text>
        <dbReference type="Rhea" id="RHEA:63180"/>
        <dbReference type="ChEBI" id="CHEBI:15378"/>
        <dbReference type="ChEBI" id="CHEBI:15379"/>
        <dbReference type="ChEBI" id="CHEBI:18421"/>
        <dbReference type="ChEBI" id="CHEBI:57783"/>
        <dbReference type="ChEBI" id="CHEBI:58349"/>
    </reaction>
</comment>
<dbReference type="SUPFAM" id="SSF52343">
    <property type="entry name" value="Ferredoxin reductase-like, C-terminal NADP-linked domain"/>
    <property type="match status" value="1"/>
</dbReference>
<dbReference type="GO" id="GO:0043020">
    <property type="term" value="C:NADPH oxidase complex"/>
    <property type="evidence" value="ECO:0007669"/>
    <property type="project" value="TreeGrafter"/>
</dbReference>
<proteinExistence type="predicted"/>
<evidence type="ECO:0000313" key="6">
    <source>
        <dbReference type="EMBL" id="CAF2259154.1"/>
    </source>
</evidence>
<dbReference type="CDD" id="cd06186">
    <property type="entry name" value="NOX_Duox_like_FAD_NADP"/>
    <property type="match status" value="1"/>
</dbReference>
<feature type="domain" description="Ferric reductase NAD binding" evidence="5">
    <location>
        <begin position="353"/>
        <end position="534"/>
    </location>
</feature>
<feature type="non-terminal residue" evidence="6">
    <location>
        <position position="1"/>
    </location>
</feature>
<dbReference type="Pfam" id="PF08030">
    <property type="entry name" value="NAD_binding_6"/>
    <property type="match status" value="1"/>
</dbReference>
<sequence length="546" mass="63314">CTTAHTVLEIDRSSRSNLTPPTMRNRQKAEIQLRSLLNESEKSLPAFVHRAGDNLGSEQLSVEQISKLLKTQEFLIRRLVRIFYPSTENVQDVKTLTILQAQKLTCILNSTMEVRALVFFMIFDEAGDEYVTRAGMTEFYEKYFRGLKTLDGDRIQEVVQGLLQKFHLDRFTTEPNIGWVGGFASLSGLLLCIILSVIVVCSMRWIRRGFILGILLVAFIVFAFLYIAYYSCYELLGDYVSINIPRVALYEFHPFTISSAPEEKDYIRVHIQATGDWTKQVYQRFKEMAEGEARENQIKIYRADIHPQESLANFQNVEHDQIGDQSNVKSNKREPIFIKGPYSSCARYVFDCKHVVLIGGGIGVTPYASILSSLMAQFRASSIACKHCNCTNYLPTDLSGKRRLQKVDFVWVNRDYKNFEWFLNLLRQFEQEQENYLALNPNEKRFLDLHLYFTEIKHDENIGNAPLELVTKTWKEVAGQDIFTRLQCKTHFGRPQWENLFHSFLSMENTSTVNDVSVFFCGPSSMGETIKNRCRTFRFRYYEEKF</sequence>
<evidence type="ECO:0000259" key="5">
    <source>
        <dbReference type="Pfam" id="PF08030"/>
    </source>
</evidence>
<feature type="transmembrane region" description="Helical" evidence="3">
    <location>
        <begin position="177"/>
        <end position="202"/>
    </location>
</feature>
<dbReference type="EMBL" id="CAJNRE010021516">
    <property type="protein sequence ID" value="CAF2259154.1"/>
    <property type="molecule type" value="Genomic_DNA"/>
</dbReference>
<dbReference type="GO" id="GO:0016175">
    <property type="term" value="F:superoxide-generating NAD(P)H oxidase activity"/>
    <property type="evidence" value="ECO:0007669"/>
    <property type="project" value="TreeGrafter"/>
</dbReference>
<keyword evidence="3" id="KW-0472">Membrane</keyword>
<dbReference type="Pfam" id="PF08022">
    <property type="entry name" value="FAD_binding_8"/>
    <property type="match status" value="1"/>
</dbReference>